<dbReference type="GO" id="GO:0046961">
    <property type="term" value="F:proton-transporting ATPase activity, rotational mechanism"/>
    <property type="evidence" value="ECO:0007669"/>
    <property type="project" value="InterPro"/>
</dbReference>
<keyword evidence="4" id="KW-0175">Coiled coil</keyword>
<evidence type="ECO:0000256" key="1">
    <source>
        <dbReference type="ARBA" id="ARBA00005850"/>
    </source>
</evidence>
<gene>
    <name evidence="5" type="ORF">NC99_23480</name>
</gene>
<feature type="coiled-coil region" evidence="4">
    <location>
        <begin position="33"/>
        <end position="60"/>
    </location>
</feature>
<dbReference type="Proteomes" id="UP000036958">
    <property type="component" value="Unassembled WGS sequence"/>
</dbReference>
<dbReference type="EMBL" id="LGIA01000152">
    <property type="protein sequence ID" value="KOH44801.1"/>
    <property type="molecule type" value="Genomic_DNA"/>
</dbReference>
<proteinExistence type="inferred from homology"/>
<evidence type="ECO:0000256" key="2">
    <source>
        <dbReference type="ARBA" id="ARBA00022448"/>
    </source>
</evidence>
<dbReference type="Gene3D" id="1.10.287.3240">
    <property type="match status" value="1"/>
</dbReference>
<dbReference type="AlphaFoldDB" id="A0A0L8V8N1"/>
<accession>A0A0L8V8N1</accession>
<dbReference type="PATRIC" id="fig|1409788.3.peg.2425"/>
<dbReference type="OrthoDB" id="9806712at2"/>
<keyword evidence="6" id="KW-1185">Reference proteome</keyword>
<evidence type="ECO:0000313" key="6">
    <source>
        <dbReference type="Proteomes" id="UP000036958"/>
    </source>
</evidence>
<keyword evidence="3" id="KW-0406">Ion transport</keyword>
<dbReference type="InterPro" id="IPR002699">
    <property type="entry name" value="V_ATPase_D"/>
</dbReference>
<comment type="similarity">
    <text evidence="1">Belongs to the V-ATPase D subunit family.</text>
</comment>
<evidence type="ECO:0000256" key="4">
    <source>
        <dbReference type="SAM" id="Coils"/>
    </source>
</evidence>
<name>A0A0L8V8N1_9BACT</name>
<evidence type="ECO:0000313" key="5">
    <source>
        <dbReference type="EMBL" id="KOH44801.1"/>
    </source>
</evidence>
<dbReference type="Pfam" id="PF01813">
    <property type="entry name" value="ATP-synt_D"/>
    <property type="match status" value="1"/>
</dbReference>
<evidence type="ECO:0008006" key="7">
    <source>
        <dbReference type="Google" id="ProtNLM"/>
    </source>
</evidence>
<organism evidence="5 6">
    <name type="scientific">Sunxiuqinia dokdonensis</name>
    <dbReference type="NCBI Taxonomy" id="1409788"/>
    <lineage>
        <taxon>Bacteria</taxon>
        <taxon>Pseudomonadati</taxon>
        <taxon>Bacteroidota</taxon>
        <taxon>Bacteroidia</taxon>
        <taxon>Marinilabiliales</taxon>
        <taxon>Prolixibacteraceae</taxon>
        <taxon>Sunxiuqinia</taxon>
    </lineage>
</organism>
<sequence>MKLQIKYNKTTLREFQKQLTVRKKALPTLKNKEAALRAMVLETRRELEKAKLERDAVEKEIEPWKILWNEFDFSLLKVKEVRISNSKVAGILIPRFEGVKSQRQEFAMTASPDWFSDGLPKLEKLFHALAKHQVMKERLALLEGARKKATQKVNLFEKVQIPSLESAIRQIKRYLEDEDNLSKAAQKLLKSKIQKEELP</sequence>
<evidence type="ECO:0000256" key="3">
    <source>
        <dbReference type="ARBA" id="ARBA00023065"/>
    </source>
</evidence>
<reference evidence="6" key="1">
    <citation type="submission" date="2015-07" db="EMBL/GenBank/DDBJ databases">
        <title>Genome sequencing of Sunxiuqinia dokdonensis strain SK.</title>
        <authorList>
            <person name="Ahn S."/>
            <person name="Kim B.-C."/>
        </authorList>
    </citation>
    <scope>NUCLEOTIDE SEQUENCE [LARGE SCALE GENOMIC DNA]</scope>
    <source>
        <strain evidence="6">SK</strain>
    </source>
</reference>
<protein>
    <recommendedName>
        <fullName evidence="7">V-type ATP synthase subunit D</fullName>
    </recommendedName>
</protein>
<comment type="caution">
    <text evidence="5">The sequence shown here is derived from an EMBL/GenBank/DDBJ whole genome shotgun (WGS) entry which is preliminary data.</text>
</comment>
<dbReference type="RefSeq" id="WP_053183518.1">
    <property type="nucleotide sequence ID" value="NZ_LGIA01000152.1"/>
</dbReference>
<dbReference type="STRING" id="1409788.NC99_23480"/>
<keyword evidence="2" id="KW-0813">Transport</keyword>